<dbReference type="Pfam" id="PF02836">
    <property type="entry name" value="Glyco_hydro_2_C"/>
    <property type="match status" value="1"/>
</dbReference>
<dbReference type="Proteomes" id="UP000028007">
    <property type="component" value="Unassembled WGS sequence"/>
</dbReference>
<evidence type="ECO:0000259" key="9">
    <source>
        <dbReference type="Pfam" id="PF18565"/>
    </source>
</evidence>
<dbReference type="PANTHER" id="PTHR42732:SF1">
    <property type="entry name" value="BETA-MANNOSIDASE"/>
    <property type="match status" value="1"/>
</dbReference>
<feature type="signal peptide" evidence="4">
    <location>
        <begin position="1"/>
        <end position="22"/>
    </location>
</feature>
<name>A0A081PLE9_9SPHI</name>
<dbReference type="Pfam" id="PF00703">
    <property type="entry name" value="Glyco_hydro_2"/>
    <property type="match status" value="1"/>
</dbReference>
<dbReference type="Gene3D" id="2.60.120.260">
    <property type="entry name" value="Galactose-binding domain-like"/>
    <property type="match status" value="1"/>
</dbReference>
<keyword evidence="2 10" id="KW-0378">Hydrolase</keyword>
<evidence type="ECO:0000313" key="11">
    <source>
        <dbReference type="Proteomes" id="UP000028007"/>
    </source>
</evidence>
<dbReference type="Gene3D" id="2.60.40.10">
    <property type="entry name" value="Immunoglobulins"/>
    <property type="match status" value="3"/>
</dbReference>
<evidence type="ECO:0000259" key="8">
    <source>
        <dbReference type="Pfam" id="PF16355"/>
    </source>
</evidence>
<feature type="domain" description="Glycoside hydrolase family 2" evidence="9">
    <location>
        <begin position="702"/>
        <end position="803"/>
    </location>
</feature>
<feature type="domain" description="Glycoside hydrolase family 2 catalytic" evidence="6">
    <location>
        <begin position="302"/>
        <end position="470"/>
    </location>
</feature>
<feature type="domain" description="Glycoside hydrolase family 2 immunoglobulin-like beta-sandwich" evidence="5">
    <location>
        <begin position="192"/>
        <end position="294"/>
    </location>
</feature>
<dbReference type="EMBL" id="JNFF01000013">
    <property type="protein sequence ID" value="KEQ31522.1"/>
    <property type="molecule type" value="Genomic_DNA"/>
</dbReference>
<dbReference type="InterPro" id="IPR023232">
    <property type="entry name" value="Glyco_hydro_2_AS"/>
</dbReference>
<keyword evidence="11" id="KW-1185">Reference proteome</keyword>
<comment type="caution">
    <text evidence="10">The sequence shown here is derived from an EMBL/GenBank/DDBJ whole genome shotgun (WGS) entry which is preliminary data.</text>
</comment>
<feature type="chain" id="PRO_5001761965" evidence="4">
    <location>
        <begin position="23"/>
        <end position="808"/>
    </location>
</feature>
<dbReference type="PROSITE" id="PS00608">
    <property type="entry name" value="GLYCOSYL_HYDROL_F2_2"/>
    <property type="match status" value="1"/>
</dbReference>
<dbReference type="GO" id="GO:0004553">
    <property type="term" value="F:hydrolase activity, hydrolyzing O-glycosyl compounds"/>
    <property type="evidence" value="ECO:0007669"/>
    <property type="project" value="InterPro"/>
</dbReference>
<dbReference type="eggNOG" id="COG3250">
    <property type="taxonomic scope" value="Bacteria"/>
</dbReference>
<dbReference type="InterPro" id="IPR008979">
    <property type="entry name" value="Galactose-bd-like_sf"/>
</dbReference>
<dbReference type="InterPro" id="IPR036156">
    <property type="entry name" value="Beta-gal/glucu_dom_sf"/>
</dbReference>
<dbReference type="InterPro" id="IPR032311">
    <property type="entry name" value="DUF4982"/>
</dbReference>
<sequence length="808" mass="90446">MVKIYFSILLLFVLSTFSMNLAGQDNSRTIENFNADWKFFKGDVPSASNIGFKDSDWRKLDLPHDSSIEGNFSNSHPATVGGGALPGGTGWYRKTFKIPRSAVNRLVSILFDGVYRNSEVWINGHYLGKRPNGYISFEYDLTPYLKLGSENCIAVRVDNSQQPNARWYTGSGIYRDVKLLITNPLHIVNSGTFVSTPVVDKGLAKIRMEAVIANNLKSRKINLRHQIIDAEGRVMLEKISPLTVTGKRTNSVVNMELPNPRLWSDIDPYLYKIRTSLIEKGKIVDDYETPLGIRSFSFEAKNGFILNGKNIKIKGVCNHHDLGALGTAFNLRAAERQLEILKAMGCNGLRTAHNPPAAALLDLCDRMGFIVMNESFDMWEKKKSDFDYHLDFGQWHKKDLEDQVLRDRNHPSVFIWSVGNEIQEQWGTGADTLGRVWARKLVKIVKDLDPTRPVTTANNDVNSYNNLISSGAMDLIGYNYNHKSWDDFTNAHPGQKLIATETTSALQTRGHYDAPADSMRIWPTAWDKPLLTGNADFSCSAYDNCYTPWGSSHEETLKAFYRNPAVSGMYVWTGFDYLGEPTPYTWPARSSYFGIIDLAGFPKDVYYLYQSVWTDLPVLHLLPHWNWSSGKEVDVIAYYSQADEVELYLNGVSKGVRRKDGEELKVSWKVLYQPGTLKVVSRKNGKIILERNVSTAGPAAKLELIADRGVLDANGEDLSFVTIRVLDSQGNLVPDAAQAIRISVEGAGRLVATDNGSPVSHESFQSDIRKAFNGLAMAIVRTYQVQGEIVIQAFSEGLGSAEIRLQSK</sequence>
<evidence type="ECO:0000313" key="10">
    <source>
        <dbReference type="EMBL" id="KEQ31522.1"/>
    </source>
</evidence>
<organism evidence="10 11">
    <name type="scientific">Pedobacter antarcticus 4BY</name>
    <dbReference type="NCBI Taxonomy" id="1358423"/>
    <lineage>
        <taxon>Bacteria</taxon>
        <taxon>Pseudomonadati</taxon>
        <taxon>Bacteroidota</taxon>
        <taxon>Sphingobacteriia</taxon>
        <taxon>Sphingobacteriales</taxon>
        <taxon>Sphingobacteriaceae</taxon>
        <taxon>Pedobacter</taxon>
    </lineage>
</organism>
<dbReference type="SUPFAM" id="SSF51445">
    <property type="entry name" value="(Trans)glycosidases"/>
    <property type="match status" value="1"/>
</dbReference>
<dbReference type="InterPro" id="IPR051913">
    <property type="entry name" value="GH2_Domain-Containing"/>
</dbReference>
<dbReference type="SUPFAM" id="SSF49303">
    <property type="entry name" value="beta-Galactosidase/glucuronidase domain"/>
    <property type="match status" value="1"/>
</dbReference>
<evidence type="ECO:0000256" key="3">
    <source>
        <dbReference type="ARBA" id="ARBA00023295"/>
    </source>
</evidence>
<dbReference type="InterPro" id="IPR040605">
    <property type="entry name" value="Glyco_hydro2_dom5"/>
</dbReference>
<dbReference type="SUPFAM" id="SSF49373">
    <property type="entry name" value="Invasin/intimin cell-adhesion fragments"/>
    <property type="match status" value="1"/>
</dbReference>
<evidence type="ECO:0000259" key="7">
    <source>
        <dbReference type="Pfam" id="PF02837"/>
    </source>
</evidence>
<dbReference type="Gene3D" id="3.20.20.80">
    <property type="entry name" value="Glycosidases"/>
    <property type="match status" value="1"/>
</dbReference>
<dbReference type="InterPro" id="IPR006102">
    <property type="entry name" value="Ig-like_GH2"/>
</dbReference>
<dbReference type="Pfam" id="PF02837">
    <property type="entry name" value="Glyco_hydro_2_N"/>
    <property type="match status" value="1"/>
</dbReference>
<protein>
    <submittedName>
        <fullName evidence="10">Glycoside hydrolase</fullName>
    </submittedName>
</protein>
<gene>
    <name evidence="10" type="ORF">N180_10970</name>
</gene>
<dbReference type="GO" id="GO:0005975">
    <property type="term" value="P:carbohydrate metabolic process"/>
    <property type="evidence" value="ECO:0007669"/>
    <property type="project" value="InterPro"/>
</dbReference>
<feature type="domain" description="Glycosyl hydrolases family 2 sugar binding" evidence="7">
    <location>
        <begin position="39"/>
        <end position="181"/>
    </location>
</feature>
<dbReference type="SUPFAM" id="SSF49785">
    <property type="entry name" value="Galactose-binding domain-like"/>
    <property type="match status" value="1"/>
</dbReference>
<comment type="similarity">
    <text evidence="1">Belongs to the glycosyl hydrolase 2 family.</text>
</comment>
<reference evidence="10 11" key="1">
    <citation type="journal article" date="1992" name="Int. J. Syst. Bacteriol.">
        <title>Sphingobacterium antarcticus sp. nov. a Psychrotrophic Bacterium from the Soils of Schirmacher Oasis, Antarctica.</title>
        <authorList>
            <person name="Shivaji S."/>
            <person name="Ray M.K."/>
            <person name="Rao N.S."/>
            <person name="Saiserr L."/>
            <person name="Jagannadham M.V."/>
            <person name="Kumar G.S."/>
            <person name="Reddy G."/>
            <person name="Bhargava P.M."/>
        </authorList>
    </citation>
    <scope>NUCLEOTIDE SEQUENCE [LARGE SCALE GENOMIC DNA]</scope>
    <source>
        <strain evidence="10 11">4BY</strain>
    </source>
</reference>
<dbReference type="Pfam" id="PF18565">
    <property type="entry name" value="Glyco_hydro2_C5"/>
    <property type="match status" value="1"/>
</dbReference>
<dbReference type="PANTHER" id="PTHR42732">
    <property type="entry name" value="BETA-GALACTOSIDASE"/>
    <property type="match status" value="1"/>
</dbReference>
<proteinExistence type="inferred from homology"/>
<evidence type="ECO:0000256" key="2">
    <source>
        <dbReference type="ARBA" id="ARBA00022801"/>
    </source>
</evidence>
<dbReference type="InterPro" id="IPR017853">
    <property type="entry name" value="GH"/>
</dbReference>
<evidence type="ECO:0000259" key="5">
    <source>
        <dbReference type="Pfam" id="PF00703"/>
    </source>
</evidence>
<dbReference type="InterPro" id="IPR006103">
    <property type="entry name" value="Glyco_hydro_2_cat"/>
</dbReference>
<feature type="domain" description="DUF4982" evidence="8">
    <location>
        <begin position="630"/>
        <end position="688"/>
    </location>
</feature>
<keyword evidence="3" id="KW-0326">Glycosidase</keyword>
<evidence type="ECO:0000256" key="1">
    <source>
        <dbReference type="ARBA" id="ARBA00007401"/>
    </source>
</evidence>
<dbReference type="PRINTS" id="PR00132">
    <property type="entry name" value="GLHYDRLASE2"/>
</dbReference>
<accession>A0A081PLE9</accession>
<evidence type="ECO:0000256" key="4">
    <source>
        <dbReference type="SAM" id="SignalP"/>
    </source>
</evidence>
<dbReference type="InterPro" id="IPR008964">
    <property type="entry name" value="Invasin/intimin_cell_adhesion"/>
</dbReference>
<dbReference type="InterPro" id="IPR006101">
    <property type="entry name" value="Glyco_hydro_2"/>
</dbReference>
<dbReference type="Pfam" id="PF16355">
    <property type="entry name" value="DUF4982"/>
    <property type="match status" value="1"/>
</dbReference>
<keyword evidence="4" id="KW-0732">Signal</keyword>
<evidence type="ECO:0000259" key="6">
    <source>
        <dbReference type="Pfam" id="PF02836"/>
    </source>
</evidence>
<dbReference type="AlphaFoldDB" id="A0A081PLE9"/>
<dbReference type="InterPro" id="IPR013783">
    <property type="entry name" value="Ig-like_fold"/>
</dbReference>
<dbReference type="InterPro" id="IPR006104">
    <property type="entry name" value="Glyco_hydro_2_N"/>
</dbReference>